<sequence length="771" mass="81027">MLTYADVLNAPVGKLGAAVDAWSEMTAKLRELSEEAHDGLRVHAETARWAGVNAGVTRAFIVKTVKEFADAEKEAEGAHRLLLDAYTEFKKAKDGLQAIVDGARGNGIVVDARGRVAAREPLVDDAAARHDPDVDFPKALKTQEANVAAWQHKVDALVAACDAADQALRGALAANAPDAHDFTAPRYASLDDEEAGRAVDLARQVTGEGGTARNVEELKQLQTLLDANAHDPEFSTAFYGRLGPQGTLDFYARLSLDATGLGAAGLDRATMVRHVQADLGPMLGLATNPHTTGHLPPAWTTDLMRAGRRPIDVGGFAGPGARVYGYQALGALLRHGTYDKEFLLPIARDMVGFEHQNPKLFQQSVPYDNAMSLNLDKTGGRGFDPLTGLMTSMSNNPRVSAEFFNEAVREDSDGNGIITADDKPVLTKAAGDASSAPLGMVDYLLDKGPGDDLYDARPDARTPYQSALGNAIEAATTGRTPGDTAAKPVEHTAAMASVMEKVVAKIGSDPALVTGEDGAPGKLEGLSGNLGNMAAEYMPDLQATAENGAGQAKPFGVLADFVNSGRVAHFLGAVAQDPDAYGAITNAQQAYTTLLVRDVFAYPENHGDVGEAVRNAVHPGGEIAGMMAEARVQAIYEKHAETDKTFNDAVQNKADWTNRILNSVGAKYIELLPVGGDAVEWLQEDITESLVENRQKDSSGEASQEAADAYAAAEGKAKKSAAGAVRAAGNSVGLAERENREYQGVASSSISVAYSAGRSAVASATPPGGAK</sequence>
<dbReference type="Proteomes" id="UP000271554">
    <property type="component" value="Chromosome"/>
</dbReference>
<dbReference type="KEGG" id="shun:DWB77_04758"/>
<accession>A0A387HNW8</accession>
<protein>
    <submittedName>
        <fullName evidence="1">Uncharacterized protein</fullName>
    </submittedName>
</protein>
<gene>
    <name evidence="1" type="ORF">DWB77_04758</name>
</gene>
<keyword evidence="2" id="KW-1185">Reference proteome</keyword>
<proteinExistence type="predicted"/>
<dbReference type="AlphaFoldDB" id="A0A387HNW8"/>
<organism evidence="1 2">
    <name type="scientific">Streptomyces hundungensis</name>
    <dbReference type="NCBI Taxonomy" id="1077946"/>
    <lineage>
        <taxon>Bacteria</taxon>
        <taxon>Bacillati</taxon>
        <taxon>Actinomycetota</taxon>
        <taxon>Actinomycetes</taxon>
        <taxon>Kitasatosporales</taxon>
        <taxon>Streptomycetaceae</taxon>
        <taxon>Streptomyces</taxon>
    </lineage>
</organism>
<name>A0A387HNW8_9ACTN</name>
<reference evidence="1 2" key="1">
    <citation type="submission" date="2018-10" db="EMBL/GenBank/DDBJ databases">
        <title>Relationship between Morphology and Antimicrobial Activity in Streptomyces.</title>
        <authorList>
            <person name="Kang H.J."/>
            <person name="Kim S.B."/>
        </authorList>
    </citation>
    <scope>NUCLEOTIDE SEQUENCE [LARGE SCALE GENOMIC DNA]</scope>
    <source>
        <strain evidence="1 2">BH38</strain>
    </source>
</reference>
<dbReference type="EMBL" id="CP032698">
    <property type="protein sequence ID" value="AYG82578.1"/>
    <property type="molecule type" value="Genomic_DNA"/>
</dbReference>
<evidence type="ECO:0000313" key="2">
    <source>
        <dbReference type="Proteomes" id="UP000271554"/>
    </source>
</evidence>
<dbReference type="OrthoDB" id="3846417at2"/>
<evidence type="ECO:0000313" key="1">
    <source>
        <dbReference type="EMBL" id="AYG82578.1"/>
    </source>
</evidence>